<dbReference type="EMBL" id="REGN01002898">
    <property type="protein sequence ID" value="RNA25564.1"/>
    <property type="molecule type" value="Genomic_DNA"/>
</dbReference>
<feature type="region of interest" description="Disordered" evidence="1">
    <location>
        <begin position="1"/>
        <end position="22"/>
    </location>
</feature>
<protein>
    <submittedName>
        <fullName evidence="2">Uncharacterized protein</fullName>
    </submittedName>
</protein>
<reference evidence="2 3" key="1">
    <citation type="journal article" date="2018" name="Sci. Rep.">
        <title>Genomic signatures of local adaptation to the degree of environmental predictability in rotifers.</title>
        <authorList>
            <person name="Franch-Gras L."/>
            <person name="Hahn C."/>
            <person name="Garcia-Roger E.M."/>
            <person name="Carmona M.J."/>
            <person name="Serra M."/>
            <person name="Gomez A."/>
        </authorList>
    </citation>
    <scope>NUCLEOTIDE SEQUENCE [LARGE SCALE GENOMIC DNA]</scope>
    <source>
        <strain evidence="2">HYR1</strain>
    </source>
</reference>
<evidence type="ECO:0000256" key="1">
    <source>
        <dbReference type="SAM" id="MobiDB-lite"/>
    </source>
</evidence>
<accession>A0A3M7RPT6</accession>
<name>A0A3M7RPT6_BRAPC</name>
<organism evidence="2 3">
    <name type="scientific">Brachionus plicatilis</name>
    <name type="common">Marine rotifer</name>
    <name type="synonym">Brachionus muelleri</name>
    <dbReference type="NCBI Taxonomy" id="10195"/>
    <lineage>
        <taxon>Eukaryota</taxon>
        <taxon>Metazoa</taxon>
        <taxon>Spiralia</taxon>
        <taxon>Gnathifera</taxon>
        <taxon>Rotifera</taxon>
        <taxon>Eurotatoria</taxon>
        <taxon>Monogononta</taxon>
        <taxon>Pseudotrocha</taxon>
        <taxon>Ploima</taxon>
        <taxon>Brachionidae</taxon>
        <taxon>Brachionus</taxon>
    </lineage>
</organism>
<evidence type="ECO:0000313" key="3">
    <source>
        <dbReference type="Proteomes" id="UP000276133"/>
    </source>
</evidence>
<dbReference type="AlphaFoldDB" id="A0A3M7RPT6"/>
<feature type="compositionally biased region" description="Polar residues" evidence="1">
    <location>
        <begin position="1"/>
        <end position="14"/>
    </location>
</feature>
<evidence type="ECO:0000313" key="2">
    <source>
        <dbReference type="EMBL" id="RNA25564.1"/>
    </source>
</evidence>
<proteinExistence type="predicted"/>
<gene>
    <name evidence="2" type="ORF">BpHYR1_005176</name>
</gene>
<dbReference type="Proteomes" id="UP000276133">
    <property type="component" value="Unassembled WGS sequence"/>
</dbReference>
<keyword evidence="3" id="KW-1185">Reference proteome</keyword>
<sequence>MNQDQVNESNAESNQYEDKLNNQLHPSLRLRLSLQIQQSSRRIIRMAKNRAIKILGCRAKITVDNESKYRKATSIFKEIQQSPRRPGSLEGVLHYSLAVGEWLRTKYKK</sequence>
<comment type="caution">
    <text evidence="2">The sequence shown here is derived from an EMBL/GenBank/DDBJ whole genome shotgun (WGS) entry which is preliminary data.</text>
</comment>